<dbReference type="Gene3D" id="3.90.190.10">
    <property type="entry name" value="Protein tyrosine phosphatase superfamily"/>
    <property type="match status" value="1"/>
</dbReference>
<comment type="caution">
    <text evidence="6">The sequence shown here is derived from an EMBL/GenBank/DDBJ whole genome shotgun (WGS) entry which is preliminary data.</text>
</comment>
<evidence type="ECO:0000256" key="2">
    <source>
        <dbReference type="ARBA" id="ARBA00022912"/>
    </source>
</evidence>
<feature type="region of interest" description="Disordered" evidence="3">
    <location>
        <begin position="876"/>
        <end position="897"/>
    </location>
</feature>
<dbReference type="GO" id="GO:0008138">
    <property type="term" value="F:protein tyrosine/serine/threonine phosphatase activity"/>
    <property type="evidence" value="ECO:0007669"/>
    <property type="project" value="InterPro"/>
</dbReference>
<feature type="region of interest" description="Disordered" evidence="3">
    <location>
        <begin position="1280"/>
        <end position="1351"/>
    </location>
</feature>
<feature type="region of interest" description="Disordered" evidence="3">
    <location>
        <begin position="25"/>
        <end position="59"/>
    </location>
</feature>
<feature type="region of interest" description="Disordered" evidence="3">
    <location>
        <begin position="440"/>
        <end position="459"/>
    </location>
</feature>
<protein>
    <submittedName>
        <fullName evidence="6">Uncharacterized protein</fullName>
    </submittedName>
</protein>
<keyword evidence="2" id="KW-0904">Protein phosphatase</keyword>
<dbReference type="VEuPathDB" id="FungiDB:CC1G_07860"/>
<feature type="region of interest" description="Disordered" evidence="3">
    <location>
        <begin position="978"/>
        <end position="1021"/>
    </location>
</feature>
<dbReference type="GO" id="GO:0005634">
    <property type="term" value="C:nucleus"/>
    <property type="evidence" value="ECO:0007669"/>
    <property type="project" value="GOC"/>
</dbReference>
<feature type="compositionally biased region" description="Acidic residues" evidence="3">
    <location>
        <begin position="226"/>
        <end position="249"/>
    </location>
</feature>
<dbReference type="STRING" id="240176.A8P434"/>
<feature type="compositionally biased region" description="Low complexity" evidence="3">
    <location>
        <begin position="835"/>
        <end position="845"/>
    </location>
</feature>
<feature type="compositionally biased region" description="Pro residues" evidence="3">
    <location>
        <begin position="1057"/>
        <end position="1070"/>
    </location>
</feature>
<feature type="compositionally biased region" description="Acidic residues" evidence="3">
    <location>
        <begin position="257"/>
        <end position="266"/>
    </location>
</feature>
<organism evidence="6 7">
    <name type="scientific">Coprinopsis cinerea (strain Okayama-7 / 130 / ATCC MYA-4618 / FGSC 9003)</name>
    <name type="common">Inky cap fungus</name>
    <name type="synonym">Hormographiella aspergillata</name>
    <dbReference type="NCBI Taxonomy" id="240176"/>
    <lineage>
        <taxon>Eukaryota</taxon>
        <taxon>Fungi</taxon>
        <taxon>Dikarya</taxon>
        <taxon>Basidiomycota</taxon>
        <taxon>Agaricomycotina</taxon>
        <taxon>Agaricomycetes</taxon>
        <taxon>Agaricomycetidae</taxon>
        <taxon>Agaricales</taxon>
        <taxon>Agaricineae</taxon>
        <taxon>Psathyrellaceae</taxon>
        <taxon>Coprinopsis</taxon>
    </lineage>
</organism>
<sequence>MTHGLDYSQTLLDTLPVVAPVLESSKVPGTMPSPPHSDPDALDSITSNKGGLTNGEEKNPVRLLSPPLFASFHLNHLVSHPPDHVLFPFLHGLEGENDAQNTFFANANVVVNSAPGNEAGDASKSTLSGSHHVVNVTVPNVVHGQHHPDGSKKVDLAPSPYTVGPSNAQGTTTHQLLRPKVPQYRGLVWVVCEDDLKDDKVTLSILRRKPLPTATCDGYSSNPEDMILDDSDDDAMLTSSDDDDLDDESTTSSDSEFFGDDENFDSDDALREATSNLIHNDDCSIASPSIAQQDEERGILSSHNEDAASLGKPLTKEQMDSMPYMHPVVMPHHHQHSPQFASLPAIDTSNITVSTSTSVSSSSGSEVDSVFTSTTKTPTTGTATTSISGSPTSPSPVCSPYLPPQVVELPEATQADPIASLDRQEELKDRHVKAKARLPKIKSKRKSKTTTDPAAPPLLTCTFRPKELLRKRKLTTVRSKDGRQEVKKKHAWEFVPTRVPDGISLRNFGIQVPIYATLSDIVVYSPKGASPNAIALAHRFREAIQRKREERITALKGIVYSQVHAHTQSYKTAREGHTQSIKIQHHHITAENLESAKESSRPHGVHSDDEEDDVETRLLDAAERYLLNKVDEELLDYNVFVLDADEEQMRKRMGHLMMHSCGSGVPGVEKPQSSKSDTEAGPTEVTTGAHTVGNDGRLAAESRMDTDLVVGEIEIDDDGDVAMSDSIEIPADATTDTAGADTDLDISDFDEPIPNTVDFALREREEMRDLTKASEIISLFPVSPSENNTPTKATFGKGLLYDSPLSSTPSGTPVSGSQPPHLQHLSNLVPPPLSSPHLGGSPTSPEFTYNHPNPSVDISSLSKFYDPRVGQVFLGNSSDVPLVPEPPSEEAQQSARNRLEDVNADELAADDPFNPSVTNNPAKGFGYDICIECHELAPFPTAAHLRAAEDHLVTLERVWRERMVRREVAKLQAEVENVEANPEDGAEDRGPRTETKTLRIPPRPAPHANAIIHLPFPSSPPNNQSTLAQLIPVLRFLERWIRPVNEVTVDVQVEVTPAPPPAQPTPPPGDQDPEGRSNETSSPVSGVRRWSSSVVSSILPAVFGGSNPAPTPPPSATVQASPSPPPSSSRLRSNTSPAPTSHVNPFHQTPQGSSFGYAQPAHQQHTTSYQQYPRHQTPVQSHRMTPTRPLKILIYSADGYTESSLPSLCLLMSVKGLTLPEAYLELQVAKRRSFFVYQHDLGILRKVEGRLREERERERERLREAERQRELREIQIAAQRERERAERERNERDRDSNAVPGNGNGKRSLGSSFFRGLGMGPSSSSSPPPSAPAIPDAPATGERRTKMGRPAAKSVSFAQVPGLHLANPSNTVTAKAPGPTPSSIPGLGMGAHTPGHASEYAKMGHASTLPASSTLSSQSPPVAGGGRLQLATTGRTHTTTVGRPRANTSPWLPSVAGDHQSWFNDPRFDGSFPSRVLPFLYLGNLNHASNVYMLHALGITHVVSVGECALLPPPFHMIGQGSAGNAANASCSTRAYKQSYPNTSGHGSLFIEEREGRIKVLDIKGVCDDGIDTLEPQLEPICDWIDKARAEGGQVLVHCRVGVSRSATVTIAYVMKHLSLPLVDAYLIVRSRRLSVLIQPNMRLLYNLCGWEVKLAKERAGLKEEQIKRLSIGDGNQAEYDKERRLGEKRLRKELARTLTWPYLSKEVHALNEKYLH</sequence>
<evidence type="ECO:0000259" key="4">
    <source>
        <dbReference type="PROSITE" id="PS50054"/>
    </source>
</evidence>
<dbReference type="PANTHER" id="PTHR47550">
    <property type="entry name" value="DUAL SPECIFICITY PROTEIN PHOSPHATASE PPS1"/>
    <property type="match status" value="1"/>
</dbReference>
<dbReference type="CDD" id="cd14516">
    <property type="entry name" value="DSP_fungal_PPS1"/>
    <property type="match status" value="1"/>
</dbReference>
<feature type="compositionally biased region" description="Basic and acidic residues" evidence="3">
    <location>
        <begin position="987"/>
        <end position="997"/>
    </location>
</feature>
<dbReference type="InterPro" id="IPR020422">
    <property type="entry name" value="TYR_PHOSPHATASE_DUAL_dom"/>
</dbReference>
<feature type="compositionally biased region" description="Low complexity" evidence="3">
    <location>
        <begin position="804"/>
        <end position="828"/>
    </location>
</feature>
<feature type="region of interest" description="Disordered" evidence="3">
    <location>
        <begin position="664"/>
        <end position="699"/>
    </location>
</feature>
<feature type="region of interest" description="Disordered" evidence="3">
    <location>
        <begin position="593"/>
        <end position="614"/>
    </location>
</feature>
<dbReference type="EMBL" id="AACS02000004">
    <property type="protein sequence ID" value="EAU83178.2"/>
    <property type="molecule type" value="Genomic_DNA"/>
</dbReference>
<feature type="compositionally biased region" description="Low complexity" evidence="3">
    <location>
        <begin position="355"/>
        <end position="396"/>
    </location>
</feature>
<evidence type="ECO:0000313" key="6">
    <source>
        <dbReference type="EMBL" id="EAU83178.2"/>
    </source>
</evidence>
<dbReference type="GO" id="GO:0033260">
    <property type="term" value="P:nuclear DNA replication"/>
    <property type="evidence" value="ECO:0007669"/>
    <property type="project" value="InterPro"/>
</dbReference>
<feature type="compositionally biased region" description="Low complexity" evidence="3">
    <location>
        <begin position="1406"/>
        <end position="1420"/>
    </location>
</feature>
<dbReference type="OrthoDB" id="273181at2759"/>
<feature type="region of interest" description="Disordered" evidence="3">
    <location>
        <begin position="729"/>
        <end position="749"/>
    </location>
</feature>
<dbReference type="InterPro" id="IPR047949">
    <property type="entry name" value="PPS1_DSP"/>
</dbReference>
<reference evidence="6 7" key="1">
    <citation type="journal article" date="2010" name="Proc. Natl. Acad. Sci. U.S.A.">
        <title>Insights into evolution of multicellular fungi from the assembled chromosomes of the mushroom Coprinopsis cinerea (Coprinus cinereus).</title>
        <authorList>
            <person name="Stajich J.E."/>
            <person name="Wilke S.K."/>
            <person name="Ahren D."/>
            <person name="Au C.H."/>
            <person name="Birren B.W."/>
            <person name="Borodovsky M."/>
            <person name="Burns C."/>
            <person name="Canback B."/>
            <person name="Casselton L.A."/>
            <person name="Cheng C.K."/>
            <person name="Deng J."/>
            <person name="Dietrich F.S."/>
            <person name="Fargo D.C."/>
            <person name="Farman M.L."/>
            <person name="Gathman A.C."/>
            <person name="Goldberg J."/>
            <person name="Guigo R."/>
            <person name="Hoegger P.J."/>
            <person name="Hooker J.B."/>
            <person name="Huggins A."/>
            <person name="James T.Y."/>
            <person name="Kamada T."/>
            <person name="Kilaru S."/>
            <person name="Kodira C."/>
            <person name="Kues U."/>
            <person name="Kupfer D."/>
            <person name="Kwan H.S."/>
            <person name="Lomsadze A."/>
            <person name="Li W."/>
            <person name="Lilly W.W."/>
            <person name="Ma L.J."/>
            <person name="Mackey A.J."/>
            <person name="Manning G."/>
            <person name="Martin F."/>
            <person name="Muraguchi H."/>
            <person name="Natvig D.O."/>
            <person name="Palmerini H."/>
            <person name="Ramesh M.A."/>
            <person name="Rehmeyer C.J."/>
            <person name="Roe B.A."/>
            <person name="Shenoy N."/>
            <person name="Stanke M."/>
            <person name="Ter-Hovhannisyan V."/>
            <person name="Tunlid A."/>
            <person name="Velagapudi R."/>
            <person name="Vision T.J."/>
            <person name="Zeng Q."/>
            <person name="Zolan M.E."/>
            <person name="Pukkila P.J."/>
        </authorList>
    </citation>
    <scope>NUCLEOTIDE SEQUENCE [LARGE SCALE GENOMIC DNA]</scope>
    <source>
        <strain evidence="7">Okayama-7 / 130 / ATCC MYA-4618 / FGSC 9003</strain>
    </source>
</reference>
<feature type="region of interest" description="Disordered" evidence="3">
    <location>
        <begin position="1105"/>
        <end position="1183"/>
    </location>
</feature>
<dbReference type="KEGG" id="cci:CC1G_07860"/>
<dbReference type="Pfam" id="PF00782">
    <property type="entry name" value="DSPc"/>
    <property type="match status" value="1"/>
</dbReference>
<feature type="compositionally biased region" description="Basic and acidic residues" evidence="3">
    <location>
        <begin position="594"/>
        <end position="607"/>
    </location>
</feature>
<dbReference type="InParanoid" id="A8P434"/>
<dbReference type="PROSITE" id="PS00383">
    <property type="entry name" value="TYR_PHOSPHATASE_1"/>
    <property type="match status" value="1"/>
</dbReference>
<dbReference type="RefSeq" id="XP_001838669.2">
    <property type="nucleotide sequence ID" value="XM_001838617.2"/>
</dbReference>
<evidence type="ECO:0000256" key="3">
    <source>
        <dbReference type="SAM" id="MobiDB-lite"/>
    </source>
</evidence>
<feature type="region of interest" description="Disordered" evidence="3">
    <location>
        <begin position="355"/>
        <end position="397"/>
    </location>
</feature>
<feature type="compositionally biased region" description="Low complexity" evidence="3">
    <location>
        <begin position="731"/>
        <end position="741"/>
    </location>
</feature>
<feature type="domain" description="Tyrosine-protein phosphatase" evidence="4">
    <location>
        <begin position="1472"/>
        <end position="1657"/>
    </location>
</feature>
<feature type="compositionally biased region" description="Basic and acidic residues" evidence="3">
    <location>
        <begin position="1280"/>
        <end position="1296"/>
    </location>
</feature>
<proteinExistence type="predicted"/>
<dbReference type="InterPro" id="IPR000340">
    <property type="entry name" value="Dual-sp_phosphatase_cat-dom"/>
</dbReference>
<evidence type="ECO:0000313" key="7">
    <source>
        <dbReference type="Proteomes" id="UP000001861"/>
    </source>
</evidence>
<feature type="compositionally biased region" description="Low complexity" evidence="3">
    <location>
        <begin position="1128"/>
        <end position="1138"/>
    </location>
</feature>
<dbReference type="Proteomes" id="UP000001861">
    <property type="component" value="Unassembled WGS sequence"/>
</dbReference>
<feature type="region of interest" description="Disordered" evidence="3">
    <location>
        <begin position="1365"/>
        <end position="1428"/>
    </location>
</feature>
<dbReference type="PROSITE" id="PS50054">
    <property type="entry name" value="TYR_PHOSPHATASE_DUAL"/>
    <property type="match status" value="1"/>
</dbReference>
<feature type="region of interest" description="Disordered" evidence="3">
    <location>
        <begin position="804"/>
        <end position="852"/>
    </location>
</feature>
<keyword evidence="7" id="KW-1185">Reference proteome</keyword>
<name>A8P434_COPC7</name>
<dbReference type="PANTHER" id="PTHR47550:SF1">
    <property type="entry name" value="DUAL SPECIFICITY PROTEIN PHOSPHATASE PPS1"/>
    <property type="match status" value="1"/>
</dbReference>
<dbReference type="GeneID" id="6015262"/>
<dbReference type="eggNOG" id="KOG1716">
    <property type="taxonomic scope" value="Eukaryota"/>
</dbReference>
<feature type="region of interest" description="Disordered" evidence="3">
    <location>
        <begin position="1056"/>
        <end position="1089"/>
    </location>
</feature>
<keyword evidence="1" id="KW-0378">Hydrolase</keyword>
<dbReference type="InterPro" id="IPR016130">
    <property type="entry name" value="Tyr_Pase_AS"/>
</dbReference>
<accession>A8P434</accession>
<dbReference type="HOGENOM" id="CLU_003560_0_0_1"/>
<dbReference type="OMA" id="HAANAYM"/>
<dbReference type="InterPro" id="IPR053239">
    <property type="entry name" value="Dual_spec_PTase"/>
</dbReference>
<evidence type="ECO:0000256" key="1">
    <source>
        <dbReference type="ARBA" id="ARBA00022801"/>
    </source>
</evidence>
<dbReference type="PROSITE" id="PS50056">
    <property type="entry name" value="TYR_PHOSPHATASE_2"/>
    <property type="match status" value="1"/>
</dbReference>
<dbReference type="SUPFAM" id="SSF52799">
    <property type="entry name" value="(Phosphotyrosine protein) phosphatases II"/>
    <property type="match status" value="1"/>
</dbReference>
<dbReference type="InterPro" id="IPR000387">
    <property type="entry name" value="Tyr_Pase_dom"/>
</dbReference>
<dbReference type="SMART" id="SM00195">
    <property type="entry name" value="DSPc"/>
    <property type="match status" value="1"/>
</dbReference>
<dbReference type="InterPro" id="IPR029021">
    <property type="entry name" value="Prot-tyrosine_phosphatase-like"/>
</dbReference>
<evidence type="ECO:0000259" key="5">
    <source>
        <dbReference type="PROSITE" id="PS50056"/>
    </source>
</evidence>
<feature type="domain" description="Tyrosine specific protein phosphatases" evidence="5">
    <location>
        <begin position="1568"/>
        <end position="1644"/>
    </location>
</feature>
<feature type="region of interest" description="Disordered" evidence="3">
    <location>
        <begin position="212"/>
        <end position="266"/>
    </location>
</feature>
<feature type="compositionally biased region" description="Polar residues" evidence="3">
    <location>
        <begin position="1139"/>
        <end position="1183"/>
    </location>
</feature>
<feature type="compositionally biased region" description="Low complexity" evidence="3">
    <location>
        <begin position="450"/>
        <end position="459"/>
    </location>
</feature>
<gene>
    <name evidence="6" type="ORF">CC1G_07860</name>
</gene>